<dbReference type="RefSeq" id="WP_160364710.1">
    <property type="nucleotide sequence ID" value="NZ_JACEIB010000001.1"/>
</dbReference>
<protein>
    <submittedName>
        <fullName evidence="3">TrbC/VirB2 family protein</fullName>
    </submittedName>
</protein>
<dbReference type="Pfam" id="PF04956">
    <property type="entry name" value="TrbC"/>
    <property type="match status" value="1"/>
</dbReference>
<dbReference type="Proteomes" id="UP000570166">
    <property type="component" value="Unassembled WGS sequence"/>
</dbReference>
<feature type="transmembrane region" description="Helical" evidence="2">
    <location>
        <begin position="57"/>
        <end position="75"/>
    </location>
</feature>
<feature type="transmembrane region" description="Helical" evidence="2">
    <location>
        <begin position="20"/>
        <end position="45"/>
    </location>
</feature>
<keyword evidence="4" id="KW-1185">Reference proteome</keyword>
<keyword evidence="2" id="KW-0472">Membrane</keyword>
<keyword evidence="2" id="KW-0812">Transmembrane</keyword>
<dbReference type="InterPro" id="IPR007039">
    <property type="entry name" value="TrbC/VirB2"/>
</dbReference>
<accession>A0A838L2F6</accession>
<evidence type="ECO:0000256" key="2">
    <source>
        <dbReference type="SAM" id="Phobius"/>
    </source>
</evidence>
<gene>
    <name evidence="3" type="ORF">HZF05_00695</name>
</gene>
<dbReference type="AlphaFoldDB" id="A0A838L2F6"/>
<proteinExistence type="predicted"/>
<reference evidence="3 4" key="1">
    <citation type="submission" date="2020-07" db="EMBL/GenBank/DDBJ databases">
        <authorList>
            <person name="Sun Q."/>
        </authorList>
    </citation>
    <scope>NUCLEOTIDE SEQUENCE [LARGE SCALE GENOMIC DNA]</scope>
    <source>
        <strain evidence="3 4">CGMCC 1.13654</strain>
    </source>
</reference>
<evidence type="ECO:0000256" key="1">
    <source>
        <dbReference type="SAM" id="MobiDB-lite"/>
    </source>
</evidence>
<evidence type="ECO:0000313" key="3">
    <source>
        <dbReference type="EMBL" id="MBA2932599.1"/>
    </source>
</evidence>
<organism evidence="3 4">
    <name type="scientific">Sphingomonas chungangi</name>
    <dbReference type="NCBI Taxonomy" id="2683589"/>
    <lineage>
        <taxon>Bacteria</taxon>
        <taxon>Pseudomonadati</taxon>
        <taxon>Pseudomonadota</taxon>
        <taxon>Alphaproteobacteria</taxon>
        <taxon>Sphingomonadales</taxon>
        <taxon>Sphingomonadaceae</taxon>
        <taxon>Sphingomonas</taxon>
    </lineage>
</organism>
<comment type="caution">
    <text evidence="3">The sequence shown here is derived from an EMBL/GenBank/DDBJ whole genome shotgun (WGS) entry which is preliminary data.</text>
</comment>
<keyword evidence="2" id="KW-1133">Transmembrane helix</keyword>
<dbReference type="EMBL" id="JACEIB010000001">
    <property type="protein sequence ID" value="MBA2932599.1"/>
    <property type="molecule type" value="Genomic_DNA"/>
</dbReference>
<sequence>MAYLSPNIAGGSISEASGWIAHLLFGALGVAIAVLAVALLGFRMLLGYSSPREMGRILLGCFILLGTPAIVRALTGEARDRVPTSTYASDISVTPPPRVLQQMPLAPTNPFDPYAAEHSNQ</sequence>
<evidence type="ECO:0000313" key="4">
    <source>
        <dbReference type="Proteomes" id="UP000570166"/>
    </source>
</evidence>
<name>A0A838L2F6_9SPHN</name>
<feature type="region of interest" description="Disordered" evidence="1">
    <location>
        <begin position="85"/>
        <end position="121"/>
    </location>
</feature>